<evidence type="ECO:0000256" key="3">
    <source>
        <dbReference type="ARBA" id="ARBA00008682"/>
    </source>
</evidence>
<keyword evidence="8" id="KW-0146">Chitin degradation</keyword>
<dbReference type="InterPro" id="IPR029070">
    <property type="entry name" value="Chitinase_insertion_sf"/>
</dbReference>
<keyword evidence="5" id="KW-0964">Secreted</keyword>
<evidence type="ECO:0000256" key="6">
    <source>
        <dbReference type="ARBA" id="ARBA00022669"/>
    </source>
</evidence>
<keyword evidence="9" id="KW-0119">Carbohydrate metabolism</keyword>
<evidence type="ECO:0000256" key="9">
    <source>
        <dbReference type="ARBA" id="ARBA00023277"/>
    </source>
</evidence>
<dbReference type="GO" id="GO:0008061">
    <property type="term" value="F:chitin binding"/>
    <property type="evidence" value="ECO:0007669"/>
    <property type="project" value="UniProtKB-KW"/>
</dbReference>
<dbReference type="PROSITE" id="PS51910">
    <property type="entry name" value="GH18_2"/>
    <property type="match status" value="1"/>
</dbReference>
<dbReference type="SMART" id="SM00270">
    <property type="entry name" value="ChtBD1"/>
    <property type="match status" value="1"/>
</dbReference>
<keyword evidence="10 12" id="KW-0326">Glycosidase</keyword>
<keyword evidence="11" id="KW-0624">Polysaccharide degradation</keyword>
<dbReference type="PANTHER" id="PTHR11177:SF397">
    <property type="entry name" value="CHITINASE"/>
    <property type="match status" value="1"/>
</dbReference>
<evidence type="ECO:0000256" key="5">
    <source>
        <dbReference type="ARBA" id="ARBA00022525"/>
    </source>
</evidence>
<evidence type="ECO:0000256" key="12">
    <source>
        <dbReference type="RuleBase" id="RU000489"/>
    </source>
</evidence>
<dbReference type="InterPro" id="IPR036861">
    <property type="entry name" value="Endochitinase-like_sf"/>
</dbReference>
<dbReference type="EC" id="3.2.1.14" evidence="4"/>
<dbReference type="GO" id="GO:0005576">
    <property type="term" value="C:extracellular region"/>
    <property type="evidence" value="ECO:0007669"/>
    <property type="project" value="UniProtKB-SubCell"/>
</dbReference>
<evidence type="ECO:0000259" key="13">
    <source>
        <dbReference type="PROSITE" id="PS51910"/>
    </source>
</evidence>
<dbReference type="InterPro" id="IPR001223">
    <property type="entry name" value="Glyco_hydro18_cat"/>
</dbReference>
<dbReference type="EMBL" id="JAQQWP010000001">
    <property type="protein sequence ID" value="KAK8131958.1"/>
    <property type="molecule type" value="Genomic_DNA"/>
</dbReference>
<dbReference type="SUPFAM" id="SSF57016">
    <property type="entry name" value="Plant lectins/antimicrobial peptides"/>
    <property type="match status" value="1"/>
</dbReference>
<evidence type="ECO:0000256" key="10">
    <source>
        <dbReference type="ARBA" id="ARBA00023295"/>
    </source>
</evidence>
<evidence type="ECO:0000256" key="11">
    <source>
        <dbReference type="ARBA" id="ARBA00023326"/>
    </source>
</evidence>
<proteinExistence type="inferred from homology"/>
<dbReference type="PANTHER" id="PTHR11177">
    <property type="entry name" value="CHITINASE"/>
    <property type="match status" value="1"/>
</dbReference>
<evidence type="ECO:0000256" key="4">
    <source>
        <dbReference type="ARBA" id="ARBA00012729"/>
    </source>
</evidence>
<dbReference type="SMART" id="SM00636">
    <property type="entry name" value="Glyco_18"/>
    <property type="match status" value="1"/>
</dbReference>
<dbReference type="Pfam" id="PF00704">
    <property type="entry name" value="Glyco_hydro_18"/>
    <property type="match status" value="1"/>
</dbReference>
<dbReference type="GO" id="GO:0000272">
    <property type="term" value="P:polysaccharide catabolic process"/>
    <property type="evidence" value="ECO:0007669"/>
    <property type="project" value="UniProtKB-KW"/>
</dbReference>
<evidence type="ECO:0000256" key="1">
    <source>
        <dbReference type="ARBA" id="ARBA00000822"/>
    </source>
</evidence>
<dbReference type="CDD" id="cd00035">
    <property type="entry name" value="ChtBD1"/>
    <property type="match status" value="1"/>
</dbReference>
<dbReference type="InterPro" id="IPR001579">
    <property type="entry name" value="Glyco_hydro_18_chit_AS"/>
</dbReference>
<dbReference type="InterPro" id="IPR001002">
    <property type="entry name" value="Chitin-bd_1"/>
</dbReference>
<dbReference type="Gene3D" id="3.30.60.10">
    <property type="entry name" value="Endochitinase-like"/>
    <property type="match status" value="1"/>
</dbReference>
<dbReference type="InterPro" id="IPR017853">
    <property type="entry name" value="GH"/>
</dbReference>
<comment type="caution">
    <text evidence="14">The sequence shown here is derived from an EMBL/GenBank/DDBJ whole genome shotgun (WGS) entry which is preliminary data.</text>
</comment>
<dbReference type="GO" id="GO:0008843">
    <property type="term" value="F:endochitinase activity"/>
    <property type="evidence" value="ECO:0007669"/>
    <property type="project" value="UniProtKB-EC"/>
</dbReference>
<dbReference type="GO" id="GO:0006032">
    <property type="term" value="P:chitin catabolic process"/>
    <property type="evidence" value="ECO:0007669"/>
    <property type="project" value="UniProtKB-KW"/>
</dbReference>
<comment type="subcellular location">
    <subcellularLocation>
        <location evidence="2">Secreted</location>
    </subcellularLocation>
</comment>
<evidence type="ECO:0000256" key="7">
    <source>
        <dbReference type="ARBA" id="ARBA00022801"/>
    </source>
</evidence>
<dbReference type="InterPro" id="IPR050314">
    <property type="entry name" value="Glycosyl_Hydrlase_18"/>
</dbReference>
<dbReference type="Pfam" id="PF00187">
    <property type="entry name" value="Chitin_bind_1"/>
    <property type="match status" value="1"/>
</dbReference>
<feature type="domain" description="GH18" evidence="13">
    <location>
        <begin position="42"/>
        <end position="406"/>
    </location>
</feature>
<protein>
    <recommendedName>
        <fullName evidence="4">chitinase</fullName>
        <ecNumber evidence="4">3.2.1.14</ecNumber>
    </recommendedName>
</protein>
<evidence type="ECO:0000313" key="15">
    <source>
        <dbReference type="Proteomes" id="UP001392437"/>
    </source>
</evidence>
<sequence length="1614" mass="179055">MCGKDSASKTATCPLNVCCSQFGFCGTTEKTRKSEERGDVRDLIIGYYESWKASGSECGTMDPSQIPVEALDQVNFAFVYITPGTYDLYPMGNDYSTLKKVADAKTRNPEAKIWLSVGGWSFNDNDTSTQPVFSDIASTSEKSVKFADKVISFMNEYGFDGIDIDWEYPGAGDRGGKVEDVANFPRMMGVLRSAFKSQSKHWGISITVPTSYWYLRWFNLQRLAENVDYFNLMAYDLHGVWDSTDPIGPYVYAHTNLTEIDSALSLFWRAPISPSRIVLGLAFYGRSFTLKDPSCATTGCEFSGAGAKGKCTKTAGNLSYREIMQIQKDNAGAYDSGYDEEAGVNYMVYKSDSRDRHYSWVSYDDKTTFQQKIDFANKRGLKGLLIWAIDQDDDSLNALKAVTGKDISARTALSKTYGEWNVEDCYITECGDKCLNNWVNLFELNLDRNSVGCPNSGKNPRQRQFCCPPWGAPDGSKCKWRGSPHECYGQCEPKEVLMALDNFAGRPSWGWCRTGQYAMCCPATSGVAAIDQCSKESGTNCPSGKPQKLTSLQNTDSSSSGSNLCCPADPVFEDCGWYGWPTTCTNNRCPEGQIEIYRDTAGDSGANCVLSRQKAFCCKPPLGGTAFLPVPLENLFAEKFSAAADPVYYEAFDHTKDELPYYDSSATDDPNGEPFAWTIFVGDQKDVQSLRKRDGSHLEAFSCPSPLPDDYSTQTVKLACMLEADDNCEDLLLGGARGTVVRLPEDCGPDEWVRAVSFKQVGNIEEHRLPSELVKRAPAKSRVYELRYDYNFRKLRRDGKEVYVRMDTSDHPGYWDAVVASKSPNRKRDDPAQWREFHMDWFHAHGFVNGSEQAHLAARGVSSDASWWQGVFNTLLGKSGKATRYGIQRKYTYSQLLYSARTTCPPSANASLTASVQGSLGGRLDFGISVVGTLRNLDFAQSYGYFKLDGMSATAGLSLDADAAIAMSTTTQPLQIPLDPWGGSFNIKGLWQVGPYVDVTAKLDARATISGSLRANATLEGHNFLWTYPKQLDLEGSYLTPNAFFDYPVIVPGKSATISSAGSLTMTLTPSVGFRVELEALGKSFVHTDIKASFGASLTALVEASTSTCAKYGLSGHLDVEVAVPKSGWSGTDVSTLVSEEYEVIKPRCYSWADPDSHNSLAKRGDHLETRATVLDPLFPDINARGIACSRDITSRSTGCGPVLLDNSHLHGVDSVDQGVVPNLGPNGRILTERASLAETSGWDDAPGYALKRDLKRLSKRKSQKPGFHLCVGKYLRPPARIKSESGVDFSGFTYWSGPELLTGKSPLPVPRAWRRAADCDTYGVQVDQNPQMGADESGWIAEHVLEWQLLNDFWQEQEEFQFGAMMYPNPASDDYIKNVRPGTAWNADPISWCNYMKFWWENKRKYTMNGQTDFPVNLAGMHVIPADHNVYASELQLLDSETNGFKERLLGDGAIRRDIHMNNYIVEDPDRAIDICRAVMNSVHYMKETEIAGLFLQQATRVANRLNDIEQTLSQLPLDPDYNKARYVPFNFGRLFQAFMYQQHSIAWNKVTVFLNEFVPALQRTHSGHPNGQQPQGGAQTNEQVVARIGLLVIEYEAFLRAGWTNPIPATWA</sequence>
<keyword evidence="6" id="KW-0147">Chitin-binding</keyword>
<dbReference type="Gene3D" id="3.10.50.10">
    <property type="match status" value="1"/>
</dbReference>
<dbReference type="SUPFAM" id="SSF51445">
    <property type="entry name" value="(Trans)glycosidases"/>
    <property type="match status" value="1"/>
</dbReference>
<comment type="similarity">
    <text evidence="3">Belongs to the glycosyl hydrolase 18 family. Chitinase class V subfamily.</text>
</comment>
<accession>A0AAW0RAV4</accession>
<keyword evidence="7 12" id="KW-0378">Hydrolase</keyword>
<keyword evidence="15" id="KW-1185">Reference proteome</keyword>
<gene>
    <name evidence="14" type="ORF">PG999_000131</name>
</gene>
<dbReference type="InterPro" id="IPR011583">
    <property type="entry name" value="Chitinase_II/V-like_cat"/>
</dbReference>
<dbReference type="Gene3D" id="3.20.20.80">
    <property type="entry name" value="Glycosidases"/>
    <property type="match status" value="1"/>
</dbReference>
<evidence type="ECO:0000256" key="2">
    <source>
        <dbReference type="ARBA" id="ARBA00004613"/>
    </source>
</evidence>
<name>A0AAW0RAV4_9PEZI</name>
<dbReference type="Proteomes" id="UP001392437">
    <property type="component" value="Unassembled WGS sequence"/>
</dbReference>
<dbReference type="PROSITE" id="PS01095">
    <property type="entry name" value="GH18_1"/>
    <property type="match status" value="1"/>
</dbReference>
<reference evidence="14 15" key="1">
    <citation type="submission" date="2023-01" db="EMBL/GenBank/DDBJ databases">
        <title>Analysis of 21 Apiospora genomes using comparative genomics revels a genus with tremendous synthesis potential of carbohydrate active enzymes and secondary metabolites.</title>
        <authorList>
            <person name="Sorensen T."/>
        </authorList>
    </citation>
    <scope>NUCLEOTIDE SEQUENCE [LARGE SCALE GENOMIC DNA]</scope>
    <source>
        <strain evidence="14 15">CBS 117206</strain>
    </source>
</reference>
<organism evidence="14 15">
    <name type="scientific">Apiospora kogelbergensis</name>
    <dbReference type="NCBI Taxonomy" id="1337665"/>
    <lineage>
        <taxon>Eukaryota</taxon>
        <taxon>Fungi</taxon>
        <taxon>Dikarya</taxon>
        <taxon>Ascomycota</taxon>
        <taxon>Pezizomycotina</taxon>
        <taxon>Sordariomycetes</taxon>
        <taxon>Xylariomycetidae</taxon>
        <taxon>Amphisphaeriales</taxon>
        <taxon>Apiosporaceae</taxon>
        <taxon>Apiospora</taxon>
    </lineage>
</organism>
<comment type="catalytic activity">
    <reaction evidence="1">
        <text>Random endo-hydrolysis of N-acetyl-beta-D-glucosaminide (1-&gt;4)-beta-linkages in chitin and chitodextrins.</text>
        <dbReference type="EC" id="3.2.1.14"/>
    </reaction>
</comment>
<dbReference type="SUPFAM" id="SSF54556">
    <property type="entry name" value="Chitinase insertion domain"/>
    <property type="match status" value="1"/>
</dbReference>
<evidence type="ECO:0000256" key="8">
    <source>
        <dbReference type="ARBA" id="ARBA00023024"/>
    </source>
</evidence>
<evidence type="ECO:0000313" key="14">
    <source>
        <dbReference type="EMBL" id="KAK8131958.1"/>
    </source>
</evidence>